<reference evidence="1 2" key="1">
    <citation type="journal article" date="2021" name="Environ. Microbiol.">
        <title>Genetic insights into the dark matter of the mammalian gut microbiota through targeted genome reconstruction.</title>
        <authorList>
            <person name="Lugli G.A."/>
            <person name="Alessandri G."/>
            <person name="Milani C."/>
            <person name="Viappiani A."/>
            <person name="Fontana F."/>
            <person name="Tarracchini C."/>
            <person name="Mancabelli L."/>
            <person name="Argentini C."/>
            <person name="Ruiz L."/>
            <person name="Margolles A."/>
            <person name="van Sinderen D."/>
            <person name="Turroni F."/>
            <person name="Ventura M."/>
        </authorList>
    </citation>
    <scope>NUCLEOTIDE SEQUENCE [LARGE SCALE GENOMIC DNA]</scope>
    <source>
        <strain evidence="1 2">MA2</strain>
    </source>
</reference>
<sequence length="71" mass="7696">MAKPLTFTLENQDDDGDVQKSLGQRCRIVMEDGTSIKAYIDRVAGGGASITVASLEEIDKLFESTTTTKEV</sequence>
<dbReference type="Proteomes" id="UP000773064">
    <property type="component" value="Unassembled WGS sequence"/>
</dbReference>
<name>A0ABS5URE7_9BIFI</name>
<comment type="caution">
    <text evidence="1">The sequence shown here is derived from an EMBL/GenBank/DDBJ whole genome shotgun (WGS) entry which is preliminary data.</text>
</comment>
<dbReference type="EMBL" id="JAFEJS010000012">
    <property type="protein sequence ID" value="MBT1173583.1"/>
    <property type="molecule type" value="Genomic_DNA"/>
</dbReference>
<protein>
    <submittedName>
        <fullName evidence="1">Uncharacterized protein</fullName>
    </submittedName>
</protein>
<organism evidence="1 2">
    <name type="scientific">Bifidobacterium santillanense</name>
    <dbReference type="NCBI Taxonomy" id="2809028"/>
    <lineage>
        <taxon>Bacteria</taxon>
        <taxon>Bacillati</taxon>
        <taxon>Actinomycetota</taxon>
        <taxon>Actinomycetes</taxon>
        <taxon>Bifidobacteriales</taxon>
        <taxon>Bifidobacteriaceae</taxon>
        <taxon>Bifidobacterium</taxon>
    </lineage>
</organism>
<keyword evidence="2" id="KW-1185">Reference proteome</keyword>
<dbReference type="RefSeq" id="WP_214358836.1">
    <property type="nucleotide sequence ID" value="NZ_JAFEJS010000012.1"/>
</dbReference>
<gene>
    <name evidence="1" type="ORF">JS528_09570</name>
</gene>
<accession>A0ABS5URE7</accession>
<evidence type="ECO:0000313" key="2">
    <source>
        <dbReference type="Proteomes" id="UP000773064"/>
    </source>
</evidence>
<proteinExistence type="predicted"/>
<evidence type="ECO:0000313" key="1">
    <source>
        <dbReference type="EMBL" id="MBT1173583.1"/>
    </source>
</evidence>